<reference evidence="1" key="1">
    <citation type="submission" date="2021-11" db="EMBL/GenBank/DDBJ databases">
        <title>Study of the species diversity of bacterial strains isolated from a unique natural object - Shulgan-Tash cave (Bashkiria).</title>
        <authorList>
            <person name="Sazanova A.L."/>
            <person name="Chirak E.R."/>
            <person name="Safronova V.I."/>
        </authorList>
    </citation>
    <scope>NUCLEOTIDE SEQUENCE</scope>
    <source>
        <strain evidence="1">P1</strain>
    </source>
</reference>
<accession>A0AC61U8M0</accession>
<dbReference type="EMBL" id="CP087977">
    <property type="protein sequence ID" value="UUZ46289.1"/>
    <property type="molecule type" value="Genomic_DNA"/>
</dbReference>
<dbReference type="Proteomes" id="UP001059663">
    <property type="component" value="Chromosome"/>
</dbReference>
<gene>
    <name evidence="1" type="ORF">LP422_07815</name>
</gene>
<sequence>MHARSVAAAAIDGVTGELFQSKLTPSHEHVVSRVQALPGPVAVTYEAGPTGFGLYRHLAAAGIRCEVAAPSKLQKPSGDRVKTDAKDAIHLARLLRPDEVTSVAIPSVDRGGRPGSGPCP</sequence>
<proteinExistence type="predicted"/>
<evidence type="ECO:0000313" key="2">
    <source>
        <dbReference type="Proteomes" id="UP001059663"/>
    </source>
</evidence>
<evidence type="ECO:0000313" key="1">
    <source>
        <dbReference type="EMBL" id="UUZ46289.1"/>
    </source>
</evidence>
<name>A0AC61U8M0_9MICO</name>
<organism evidence="1 2">
    <name type="scientific">Janibacter limosus</name>
    <dbReference type="NCBI Taxonomy" id="53458"/>
    <lineage>
        <taxon>Bacteria</taxon>
        <taxon>Bacillati</taxon>
        <taxon>Actinomycetota</taxon>
        <taxon>Actinomycetes</taxon>
        <taxon>Micrococcales</taxon>
        <taxon>Intrasporangiaceae</taxon>
        <taxon>Janibacter</taxon>
    </lineage>
</organism>
<protein>
    <submittedName>
        <fullName evidence="1">Uncharacterized protein</fullName>
    </submittedName>
</protein>